<evidence type="ECO:0000313" key="3">
    <source>
        <dbReference type="Proteomes" id="UP001596250"/>
    </source>
</evidence>
<feature type="transmembrane region" description="Helical" evidence="1">
    <location>
        <begin position="178"/>
        <end position="197"/>
    </location>
</feature>
<evidence type="ECO:0000313" key="2">
    <source>
        <dbReference type="EMBL" id="MFC5986102.1"/>
    </source>
</evidence>
<gene>
    <name evidence="2" type="ORF">ACFPXP_06610</name>
</gene>
<name>A0ABW1ILZ9_9BACL</name>
<reference evidence="3" key="1">
    <citation type="journal article" date="2019" name="Int. J. Syst. Evol. Microbiol.">
        <title>The Global Catalogue of Microorganisms (GCM) 10K type strain sequencing project: providing services to taxonomists for standard genome sequencing and annotation.</title>
        <authorList>
            <consortium name="The Broad Institute Genomics Platform"/>
            <consortium name="The Broad Institute Genome Sequencing Center for Infectious Disease"/>
            <person name="Wu L."/>
            <person name="Ma J."/>
        </authorList>
    </citation>
    <scope>NUCLEOTIDE SEQUENCE [LARGE SCALE GENOMIC DNA]</scope>
    <source>
        <strain evidence="3">CCM 8749</strain>
    </source>
</reference>
<comment type="caution">
    <text evidence="2">The sequence shown here is derived from an EMBL/GenBank/DDBJ whole genome shotgun (WGS) entry which is preliminary data.</text>
</comment>
<feature type="transmembrane region" description="Helical" evidence="1">
    <location>
        <begin position="96"/>
        <end position="118"/>
    </location>
</feature>
<evidence type="ECO:0008006" key="4">
    <source>
        <dbReference type="Google" id="ProtNLM"/>
    </source>
</evidence>
<organism evidence="2 3">
    <name type="scientific">Marinicrinis lubricantis</name>
    <dbReference type="NCBI Taxonomy" id="2086470"/>
    <lineage>
        <taxon>Bacteria</taxon>
        <taxon>Bacillati</taxon>
        <taxon>Bacillota</taxon>
        <taxon>Bacilli</taxon>
        <taxon>Bacillales</taxon>
        <taxon>Paenibacillaceae</taxon>
    </lineage>
</organism>
<accession>A0ABW1ILZ9</accession>
<keyword evidence="1" id="KW-1133">Transmembrane helix</keyword>
<dbReference type="EMBL" id="JBHSQV010000035">
    <property type="protein sequence ID" value="MFC5986102.1"/>
    <property type="molecule type" value="Genomic_DNA"/>
</dbReference>
<evidence type="ECO:0000256" key="1">
    <source>
        <dbReference type="SAM" id="Phobius"/>
    </source>
</evidence>
<keyword evidence="3" id="KW-1185">Reference proteome</keyword>
<keyword evidence="1" id="KW-0472">Membrane</keyword>
<keyword evidence="1" id="KW-0812">Transmembrane</keyword>
<proteinExistence type="predicted"/>
<dbReference type="RefSeq" id="WP_379893428.1">
    <property type="nucleotide sequence ID" value="NZ_CBCSCT010000004.1"/>
</dbReference>
<sequence>MKCDAALENIYIYWDLPENDLRRLQVDHHLKHCSSCMQEFTLWEASRSWIEQTNDSEKVIPSEGFADKVMNQIYQTEPWKVSITERLIAFTKRQKFLYTACIAFLLAVFSISLLVFALPQEEQQTTFAAEWNGLPVVSSDQTVEFPSRQGIQLEGITVASVGDPYLLSMDGLQNNPNYYMIFAIGGIIVALLLMNWLSRTRS</sequence>
<protein>
    <recommendedName>
        <fullName evidence="4">Zinc-finger domain-containing protein</fullName>
    </recommendedName>
</protein>
<dbReference type="Proteomes" id="UP001596250">
    <property type="component" value="Unassembled WGS sequence"/>
</dbReference>